<keyword evidence="2" id="KW-1185">Reference proteome</keyword>
<sequence length="154" mass="17070">MAPIELLKAWMTHAGLDKDALDKEGRVCSFIFNDIYPVSVEAPAYSDDLFLVVEITPLGTGEIRRKRLETAMQLNAYALETRGAVLGWDSVGERIILAYRVTAESSSAELVDNMISNLLDIAEQIHPALALEDDHKAQKQLDQGMDNMLRAIVP</sequence>
<evidence type="ECO:0000313" key="2">
    <source>
        <dbReference type="Proteomes" id="UP001203338"/>
    </source>
</evidence>
<comment type="caution">
    <text evidence="1">The sequence shown here is derived from an EMBL/GenBank/DDBJ whole genome shotgun (WGS) entry which is preliminary data.</text>
</comment>
<dbReference type="RefSeq" id="WP_249698390.1">
    <property type="nucleotide sequence ID" value="NZ_JAMFLX010000005.1"/>
</dbReference>
<gene>
    <name evidence="1" type="ORF">M3P05_05430</name>
</gene>
<reference evidence="1 2" key="1">
    <citation type="submission" date="2022-05" db="EMBL/GenBank/DDBJ databases">
        <authorList>
            <person name="Park J.-S."/>
        </authorList>
    </citation>
    <scope>NUCLEOTIDE SEQUENCE [LARGE SCALE GENOMIC DNA]</scope>
    <source>
        <strain evidence="1 2">2012CJ34-2</strain>
    </source>
</reference>
<proteinExistence type="predicted"/>
<dbReference type="SUPFAM" id="SSF69635">
    <property type="entry name" value="Type III secretory system chaperone-like"/>
    <property type="match status" value="1"/>
</dbReference>
<organism evidence="1 2">
    <name type="scientific">Parendozoicomonas callyspongiae</name>
    <dbReference type="NCBI Taxonomy" id="2942213"/>
    <lineage>
        <taxon>Bacteria</taxon>
        <taxon>Pseudomonadati</taxon>
        <taxon>Pseudomonadota</taxon>
        <taxon>Gammaproteobacteria</taxon>
        <taxon>Oceanospirillales</taxon>
        <taxon>Endozoicomonadaceae</taxon>
        <taxon>Parendozoicomonas</taxon>
    </lineage>
</organism>
<dbReference type="EMBL" id="JAMFLX010000005">
    <property type="protein sequence ID" value="MCL6269387.1"/>
    <property type="molecule type" value="Genomic_DNA"/>
</dbReference>
<dbReference type="Gene3D" id="3.30.1460.10">
    <property type="match status" value="1"/>
</dbReference>
<dbReference type="Proteomes" id="UP001203338">
    <property type="component" value="Unassembled WGS sequence"/>
</dbReference>
<name>A0ABT0PDC7_9GAMM</name>
<dbReference type="InterPro" id="IPR010261">
    <property type="entry name" value="Tir_chaperone"/>
</dbReference>
<evidence type="ECO:0000313" key="1">
    <source>
        <dbReference type="EMBL" id="MCL6269387.1"/>
    </source>
</evidence>
<protein>
    <submittedName>
        <fullName evidence="1">CesT family type III secretion system chaperone</fullName>
    </submittedName>
</protein>
<dbReference type="Pfam" id="PF05932">
    <property type="entry name" value="CesT"/>
    <property type="match status" value="1"/>
</dbReference>
<accession>A0ABT0PDC7</accession>